<feature type="signal peptide" evidence="2">
    <location>
        <begin position="1"/>
        <end position="20"/>
    </location>
</feature>
<comment type="caution">
    <text evidence="5">The sequence shown here is derived from an EMBL/GenBank/DDBJ whole genome shotgun (WGS) entry which is preliminary data.</text>
</comment>
<proteinExistence type="predicted"/>
<sequence length="350" mass="38812">MKKSLILILAAVFLFITACSNGPEDAGTHDENHQGGDAGKDEDSVDELGYTYPLSGLAVDKKSSERAIAVMVNNHPKARPQTGLADADIVYEALAEGEVTRFLAIFQSKVPKMIGPVRSSRDYYIELAKGYNSLYLAHGYSPEAKKLLTEGYIDNLNGMQYDGTLFQRSSERQAPHNSYISYSNILKGAEQNNFQMDEPPNSLIFLNDNEAQQIQGEEANKISIYYGSNPQYNSLFFYDKDTEKYSRYSNGEKTVDYESGMPVAVSNVFVIEAAHHTVDSKGRRDIDLQSGGIGYLLQKGKVRKVEWKNIDGRILPVEGDRQIGFIPGKTWINIIPSDPGLNAAVSLETQ</sequence>
<dbReference type="EMBL" id="RZTZ01000010">
    <property type="protein sequence ID" value="RVT59169.1"/>
    <property type="molecule type" value="Genomic_DNA"/>
</dbReference>
<dbReference type="InterPro" id="IPR021416">
    <property type="entry name" value="DUF3048_N"/>
</dbReference>
<organism evidence="5 6">
    <name type="scientific">Niallia taxi</name>
    <dbReference type="NCBI Taxonomy" id="2499688"/>
    <lineage>
        <taxon>Bacteria</taxon>
        <taxon>Bacillati</taxon>
        <taxon>Bacillota</taxon>
        <taxon>Bacilli</taxon>
        <taxon>Bacillales</taxon>
        <taxon>Bacillaceae</taxon>
        <taxon>Niallia</taxon>
    </lineage>
</organism>
<dbReference type="AlphaFoldDB" id="A0A3S2W298"/>
<keyword evidence="2" id="KW-0732">Signal</keyword>
<feature type="region of interest" description="Disordered" evidence="1">
    <location>
        <begin position="25"/>
        <end position="44"/>
    </location>
</feature>
<feature type="domain" description="DUF3048" evidence="4">
    <location>
        <begin position="224"/>
        <end position="332"/>
    </location>
</feature>
<dbReference type="InterPro" id="IPR035328">
    <property type="entry name" value="DUF3048_C"/>
</dbReference>
<accession>A0A3S2W298</accession>
<evidence type="ECO:0000313" key="5">
    <source>
        <dbReference type="EMBL" id="RVT59169.1"/>
    </source>
</evidence>
<dbReference type="Pfam" id="PF17479">
    <property type="entry name" value="DUF3048_C"/>
    <property type="match status" value="1"/>
</dbReference>
<dbReference type="PROSITE" id="PS51257">
    <property type="entry name" value="PROKAR_LIPOPROTEIN"/>
    <property type="match status" value="1"/>
</dbReference>
<dbReference type="SUPFAM" id="SSF159774">
    <property type="entry name" value="YerB-like"/>
    <property type="match status" value="1"/>
</dbReference>
<feature type="compositionally biased region" description="Basic and acidic residues" evidence="1">
    <location>
        <begin position="26"/>
        <end position="42"/>
    </location>
</feature>
<feature type="domain" description="DUF3048" evidence="3">
    <location>
        <begin position="54"/>
        <end position="194"/>
    </location>
</feature>
<dbReference type="Pfam" id="PF11258">
    <property type="entry name" value="DUF3048"/>
    <property type="match status" value="1"/>
</dbReference>
<dbReference type="InterPro" id="IPR023158">
    <property type="entry name" value="YerB-like_sf"/>
</dbReference>
<keyword evidence="6" id="KW-1185">Reference proteome</keyword>
<reference evidence="5 6" key="1">
    <citation type="submission" date="2019-01" db="EMBL/GenBank/DDBJ databases">
        <title>Bacillus sp. M5HDSG1-1, whole genome shotgun sequence.</title>
        <authorList>
            <person name="Tuo L."/>
        </authorList>
    </citation>
    <scope>NUCLEOTIDE SEQUENCE [LARGE SCALE GENOMIC DNA]</scope>
    <source>
        <strain evidence="5 6">M5HDSG1-1</strain>
    </source>
</reference>
<feature type="chain" id="PRO_5038443164" evidence="2">
    <location>
        <begin position="21"/>
        <end position="350"/>
    </location>
</feature>
<evidence type="ECO:0000313" key="6">
    <source>
        <dbReference type="Proteomes" id="UP000288024"/>
    </source>
</evidence>
<evidence type="ECO:0000256" key="1">
    <source>
        <dbReference type="SAM" id="MobiDB-lite"/>
    </source>
</evidence>
<evidence type="ECO:0000256" key="2">
    <source>
        <dbReference type="SAM" id="SignalP"/>
    </source>
</evidence>
<name>A0A3S2W298_9BACI</name>
<evidence type="ECO:0000259" key="4">
    <source>
        <dbReference type="Pfam" id="PF17479"/>
    </source>
</evidence>
<dbReference type="Gene3D" id="3.50.90.10">
    <property type="entry name" value="YerB-like"/>
    <property type="match status" value="1"/>
</dbReference>
<protein>
    <submittedName>
        <fullName evidence="5">DUF3048 domain-containing protein</fullName>
    </submittedName>
</protein>
<dbReference type="Proteomes" id="UP000288024">
    <property type="component" value="Unassembled WGS sequence"/>
</dbReference>
<evidence type="ECO:0000259" key="3">
    <source>
        <dbReference type="Pfam" id="PF11258"/>
    </source>
</evidence>
<gene>
    <name evidence="5" type="ORF">EM808_20535</name>
</gene>
<dbReference type="RefSeq" id="WP_127740270.1">
    <property type="nucleotide sequence ID" value="NZ_JAMAVA010000010.1"/>
</dbReference>